<dbReference type="EMBL" id="QXFV01006419">
    <property type="protein sequence ID" value="KAE8961504.1"/>
    <property type="molecule type" value="Genomic_DNA"/>
</dbReference>
<dbReference type="GO" id="GO:0003676">
    <property type="term" value="F:nucleic acid binding"/>
    <property type="evidence" value="ECO:0007669"/>
    <property type="project" value="InterPro"/>
</dbReference>
<evidence type="ECO:0000313" key="3">
    <source>
        <dbReference type="Proteomes" id="UP000429607"/>
    </source>
</evidence>
<evidence type="ECO:0000313" key="2">
    <source>
        <dbReference type="EMBL" id="KAE8961504.1"/>
    </source>
</evidence>
<feature type="domain" description="Tf2-1-like SH3-like" evidence="1">
    <location>
        <begin position="109"/>
        <end position="171"/>
    </location>
</feature>
<dbReference type="Proteomes" id="UP000429607">
    <property type="component" value="Unassembled WGS sequence"/>
</dbReference>
<sequence length="305" mass="35668">MLRMFVSETESDWDLYLPRVLFAYRTSYHDSLGDTPFFSLYGRDPVLPLDLAFLNTKNQWKSNEVAEYRRRLYLSLRDTRRLVERQLLKAQDRNARRRADQVEVQFREGDAVWVYQYFRARRGERKTKKLAFSWHGPYRVVGQLGDNTYKIAIPSHPDRVVSVNVNRLKKFAGRWSRPFPNEVPAGVERQPDADDVGPLTMDDLPTTSFVERLTLGGEETAFSGVTSPIVEVLAKRIRRRQAQYLVLTASYETCWRPKPTLLPEYAELIRVYENERRKEGGWPELRRSARLSDANATVDEDELLF</sequence>
<dbReference type="Gene3D" id="3.30.420.10">
    <property type="entry name" value="Ribonuclease H-like superfamily/Ribonuclease H"/>
    <property type="match status" value="1"/>
</dbReference>
<accession>A0A6A3GWX4</accession>
<comment type="caution">
    <text evidence="2">The sequence shown here is derived from an EMBL/GenBank/DDBJ whole genome shotgun (WGS) entry which is preliminary data.</text>
</comment>
<reference evidence="2 3" key="1">
    <citation type="submission" date="2018-09" db="EMBL/GenBank/DDBJ databases">
        <title>Genomic investigation of the strawberry pathogen Phytophthora fragariae indicates pathogenicity is determined by transcriptional variation in three key races.</title>
        <authorList>
            <person name="Adams T.M."/>
            <person name="Armitage A.D."/>
            <person name="Sobczyk M.K."/>
            <person name="Bates H.J."/>
            <person name="Dunwell J.M."/>
            <person name="Nellist C.F."/>
            <person name="Harrison R.J."/>
        </authorList>
    </citation>
    <scope>NUCLEOTIDE SEQUENCE [LARGE SCALE GENOMIC DNA]</scope>
    <source>
        <strain evidence="2 3">SCRP249</strain>
    </source>
</reference>
<dbReference type="InterPro" id="IPR050951">
    <property type="entry name" value="Retrovirus_Pol_polyprotein"/>
</dbReference>
<dbReference type="PANTHER" id="PTHR37984:SF5">
    <property type="entry name" value="PROTEIN NYNRIN-LIKE"/>
    <property type="match status" value="1"/>
</dbReference>
<evidence type="ECO:0000259" key="1">
    <source>
        <dbReference type="Pfam" id="PF24626"/>
    </source>
</evidence>
<gene>
    <name evidence="2" type="ORF">PR001_g30020</name>
</gene>
<dbReference type="AlphaFoldDB" id="A0A6A3GWX4"/>
<dbReference type="PANTHER" id="PTHR37984">
    <property type="entry name" value="PROTEIN CBG26694"/>
    <property type="match status" value="1"/>
</dbReference>
<dbReference type="Pfam" id="PF24626">
    <property type="entry name" value="SH3_Tf2-1"/>
    <property type="match status" value="1"/>
</dbReference>
<dbReference type="InterPro" id="IPR036397">
    <property type="entry name" value="RNaseH_sf"/>
</dbReference>
<name>A0A6A3GWX4_9STRA</name>
<protein>
    <recommendedName>
        <fullName evidence="1">Tf2-1-like SH3-like domain-containing protein</fullName>
    </recommendedName>
</protein>
<proteinExistence type="predicted"/>
<dbReference type="InterPro" id="IPR056924">
    <property type="entry name" value="SH3_Tf2-1"/>
</dbReference>
<organism evidence="2 3">
    <name type="scientific">Phytophthora rubi</name>
    <dbReference type="NCBI Taxonomy" id="129364"/>
    <lineage>
        <taxon>Eukaryota</taxon>
        <taxon>Sar</taxon>
        <taxon>Stramenopiles</taxon>
        <taxon>Oomycota</taxon>
        <taxon>Peronosporomycetes</taxon>
        <taxon>Peronosporales</taxon>
        <taxon>Peronosporaceae</taxon>
        <taxon>Phytophthora</taxon>
    </lineage>
</organism>